<evidence type="ECO:0000313" key="4">
    <source>
        <dbReference type="EMBL" id="MBB4932992.1"/>
    </source>
</evidence>
<name>A0A7W7RJF4_9ACTN</name>
<evidence type="ECO:0000259" key="3">
    <source>
        <dbReference type="Pfam" id="PF01814"/>
    </source>
</evidence>
<proteinExistence type="inferred from homology"/>
<dbReference type="GO" id="GO:0070967">
    <property type="term" value="F:coenzyme F420 binding"/>
    <property type="evidence" value="ECO:0007669"/>
    <property type="project" value="TreeGrafter"/>
</dbReference>
<dbReference type="Pfam" id="PF04075">
    <property type="entry name" value="F420H2_quin_red"/>
    <property type="match status" value="1"/>
</dbReference>
<protein>
    <submittedName>
        <fullName evidence="4">Deazaflavin-dependent oxidoreductase (Nitroreductase family)</fullName>
    </submittedName>
</protein>
<dbReference type="InterPro" id="IPR012312">
    <property type="entry name" value="Hemerythrin-like"/>
</dbReference>
<evidence type="ECO:0000256" key="2">
    <source>
        <dbReference type="ARBA" id="ARBA00049106"/>
    </source>
</evidence>
<evidence type="ECO:0000256" key="1">
    <source>
        <dbReference type="ARBA" id="ARBA00008710"/>
    </source>
</evidence>
<accession>A0A7W7RJF4</accession>
<dbReference type="SUPFAM" id="SSF50475">
    <property type="entry name" value="FMN-binding split barrel"/>
    <property type="match status" value="1"/>
</dbReference>
<sequence>MSDWNETIIAEFRANAGRVGGMFEGAPLLLLTTTGERSGRAHTTPVVFLGDDDNDRLLVFGTAAGAPEHPQWYRNLLVNPVVTVEIGLPDGSGVTSYEASARPIWGAERNTLYARQCALSPVFTDYQARAGRTIPVIALREHAPERARAIGDTLVEVHAELRRDLAALLDAAEEYASGGSPTLEHPVPDVGNQLRDRCVFVCGSLHHHHAGEDGRGFPLLEERYPDLAPVVQKLRDEHVVVAGLKDEVQQAAKKIGTDGDAVQVRDRIRRLVTELEEHFDREERHLVSALNAL</sequence>
<dbReference type="InterPro" id="IPR004378">
    <property type="entry name" value="F420H2_quin_Rdtase"/>
</dbReference>
<organism evidence="4 5">
    <name type="scientific">Lipingzhangella halophila</name>
    <dbReference type="NCBI Taxonomy" id="1783352"/>
    <lineage>
        <taxon>Bacteria</taxon>
        <taxon>Bacillati</taxon>
        <taxon>Actinomycetota</taxon>
        <taxon>Actinomycetes</taxon>
        <taxon>Streptosporangiales</taxon>
        <taxon>Nocardiopsidaceae</taxon>
        <taxon>Lipingzhangella</taxon>
    </lineage>
</organism>
<dbReference type="Gene3D" id="1.20.120.520">
    <property type="entry name" value="nmb1532 protein domain like"/>
    <property type="match status" value="1"/>
</dbReference>
<dbReference type="PANTHER" id="PTHR39428:SF1">
    <property type="entry name" value="F420H(2)-DEPENDENT QUINONE REDUCTASE RV1261C"/>
    <property type="match status" value="1"/>
</dbReference>
<dbReference type="Pfam" id="PF01814">
    <property type="entry name" value="Hemerythrin"/>
    <property type="match status" value="1"/>
</dbReference>
<evidence type="ECO:0000313" key="5">
    <source>
        <dbReference type="Proteomes" id="UP000523007"/>
    </source>
</evidence>
<dbReference type="NCBIfam" id="TIGR00026">
    <property type="entry name" value="hi_GC_TIGR00026"/>
    <property type="match status" value="1"/>
</dbReference>
<dbReference type="CDD" id="cd12108">
    <property type="entry name" value="Hr-like"/>
    <property type="match status" value="1"/>
</dbReference>
<comment type="catalytic activity">
    <reaction evidence="2">
        <text>oxidized coenzyme F420-(gamma-L-Glu)(n) + a quinol + H(+) = reduced coenzyme F420-(gamma-L-Glu)(n) + a quinone</text>
        <dbReference type="Rhea" id="RHEA:39663"/>
        <dbReference type="Rhea" id="RHEA-COMP:12939"/>
        <dbReference type="Rhea" id="RHEA-COMP:14378"/>
        <dbReference type="ChEBI" id="CHEBI:15378"/>
        <dbReference type="ChEBI" id="CHEBI:24646"/>
        <dbReference type="ChEBI" id="CHEBI:132124"/>
        <dbReference type="ChEBI" id="CHEBI:133980"/>
        <dbReference type="ChEBI" id="CHEBI:139511"/>
    </reaction>
</comment>
<keyword evidence="5" id="KW-1185">Reference proteome</keyword>
<dbReference type="RefSeq" id="WP_184580680.1">
    <property type="nucleotide sequence ID" value="NZ_JACHJT010000001.1"/>
</dbReference>
<dbReference type="GO" id="GO:0016491">
    <property type="term" value="F:oxidoreductase activity"/>
    <property type="evidence" value="ECO:0007669"/>
    <property type="project" value="InterPro"/>
</dbReference>
<comment type="similarity">
    <text evidence="1">Belongs to the F420H(2)-dependent quinone reductase family.</text>
</comment>
<feature type="domain" description="Hemerythrin-like" evidence="3">
    <location>
        <begin position="152"/>
        <end position="289"/>
    </location>
</feature>
<reference evidence="4 5" key="1">
    <citation type="submission" date="2020-08" db="EMBL/GenBank/DDBJ databases">
        <title>Sequencing the genomes of 1000 actinobacteria strains.</title>
        <authorList>
            <person name="Klenk H.-P."/>
        </authorList>
    </citation>
    <scope>NUCLEOTIDE SEQUENCE [LARGE SCALE GENOMIC DNA]</scope>
    <source>
        <strain evidence="4 5">DSM 102030</strain>
    </source>
</reference>
<dbReference type="AlphaFoldDB" id="A0A7W7RJF4"/>
<dbReference type="PANTHER" id="PTHR39428">
    <property type="entry name" value="F420H(2)-DEPENDENT QUINONE REDUCTASE RV1261C"/>
    <property type="match status" value="1"/>
</dbReference>
<dbReference type="GO" id="GO:0005886">
    <property type="term" value="C:plasma membrane"/>
    <property type="evidence" value="ECO:0007669"/>
    <property type="project" value="TreeGrafter"/>
</dbReference>
<dbReference type="InterPro" id="IPR012349">
    <property type="entry name" value="Split_barrel_FMN-bd"/>
</dbReference>
<dbReference type="EMBL" id="JACHJT010000001">
    <property type="protein sequence ID" value="MBB4932992.1"/>
    <property type="molecule type" value="Genomic_DNA"/>
</dbReference>
<comment type="caution">
    <text evidence="4">The sequence shown here is derived from an EMBL/GenBank/DDBJ whole genome shotgun (WGS) entry which is preliminary data.</text>
</comment>
<gene>
    <name evidence="4" type="ORF">F4561_003812</name>
</gene>
<dbReference type="Proteomes" id="UP000523007">
    <property type="component" value="Unassembled WGS sequence"/>
</dbReference>
<dbReference type="Gene3D" id="2.30.110.10">
    <property type="entry name" value="Electron Transport, Fmn-binding Protein, Chain A"/>
    <property type="match status" value="1"/>
</dbReference>